<evidence type="ECO:0000256" key="1">
    <source>
        <dbReference type="SAM" id="MobiDB-lite"/>
    </source>
</evidence>
<gene>
    <name evidence="3" type="ORF">AB1Y20_015920</name>
</gene>
<feature type="compositionally biased region" description="Low complexity" evidence="1">
    <location>
        <begin position="210"/>
        <end position="224"/>
    </location>
</feature>
<accession>A0AB34K4B9</accession>
<feature type="region of interest" description="Disordered" evidence="1">
    <location>
        <begin position="144"/>
        <end position="344"/>
    </location>
</feature>
<reference evidence="3 4" key="1">
    <citation type="journal article" date="2024" name="Science">
        <title>Giant polyketide synthase enzymes in the biosynthesis of giant marine polyether toxins.</title>
        <authorList>
            <person name="Fallon T.R."/>
            <person name="Shende V.V."/>
            <person name="Wierzbicki I.H."/>
            <person name="Pendleton A.L."/>
            <person name="Watervoot N.F."/>
            <person name="Auber R.P."/>
            <person name="Gonzalez D.J."/>
            <person name="Wisecaver J.H."/>
            <person name="Moore B.S."/>
        </authorList>
    </citation>
    <scope>NUCLEOTIDE SEQUENCE [LARGE SCALE GENOMIC DNA]</scope>
    <source>
        <strain evidence="3 4">12B1</strain>
    </source>
</reference>
<protein>
    <submittedName>
        <fullName evidence="3">Uncharacterized protein</fullName>
    </submittedName>
</protein>
<proteinExistence type="predicted"/>
<evidence type="ECO:0000256" key="2">
    <source>
        <dbReference type="SAM" id="SignalP"/>
    </source>
</evidence>
<feature type="compositionally biased region" description="Pro residues" evidence="1">
    <location>
        <begin position="163"/>
        <end position="179"/>
    </location>
</feature>
<feature type="compositionally biased region" description="Low complexity" evidence="1">
    <location>
        <begin position="291"/>
        <end position="305"/>
    </location>
</feature>
<feature type="compositionally biased region" description="Pro residues" evidence="1">
    <location>
        <begin position="225"/>
        <end position="263"/>
    </location>
</feature>
<dbReference type="AlphaFoldDB" id="A0AB34K4B9"/>
<comment type="caution">
    <text evidence="3">The sequence shown here is derived from an EMBL/GenBank/DDBJ whole genome shotgun (WGS) entry which is preliminary data.</text>
</comment>
<evidence type="ECO:0000313" key="3">
    <source>
        <dbReference type="EMBL" id="KAL1527244.1"/>
    </source>
</evidence>
<feature type="chain" id="PRO_5044274128" evidence="2">
    <location>
        <begin position="19"/>
        <end position="344"/>
    </location>
</feature>
<evidence type="ECO:0000313" key="4">
    <source>
        <dbReference type="Proteomes" id="UP001515480"/>
    </source>
</evidence>
<keyword evidence="4" id="KW-1185">Reference proteome</keyword>
<organism evidence="3 4">
    <name type="scientific">Prymnesium parvum</name>
    <name type="common">Toxic golden alga</name>
    <dbReference type="NCBI Taxonomy" id="97485"/>
    <lineage>
        <taxon>Eukaryota</taxon>
        <taxon>Haptista</taxon>
        <taxon>Haptophyta</taxon>
        <taxon>Prymnesiophyceae</taxon>
        <taxon>Prymnesiales</taxon>
        <taxon>Prymnesiaceae</taxon>
        <taxon>Prymnesium</taxon>
    </lineage>
</organism>
<feature type="signal peptide" evidence="2">
    <location>
        <begin position="1"/>
        <end position="18"/>
    </location>
</feature>
<feature type="compositionally biased region" description="Pro residues" evidence="1">
    <location>
        <begin position="278"/>
        <end position="290"/>
    </location>
</feature>
<dbReference type="EMBL" id="JBGBPQ010000003">
    <property type="protein sequence ID" value="KAL1527244.1"/>
    <property type="molecule type" value="Genomic_DNA"/>
</dbReference>
<sequence>MPSLRPLLWLLLAPRADGLAALPRAALARPSPPCAQPRSLSLPLPMEWHTRSAAPHMIVRRAAATVIPAFQFARPMKGALVILFLVSAIIAWKRSPKAEVSTETEITIDEEEPVPETTEADSSPSIPASSLWVDQALEKVRALRDAPPVPPPPKPSVAWSAPPSAPKPNMPPPPPPTLVSPPAQSIPAPPTAPTLEETPVRDPPAPPVPEASAMEEVAAAAEMMEPPPAPSPVASPPPPPKEAIAPAPAPPPISPPISPPVLDPPTDVTANEKQPKVSAPPTPAPSPDPLPKSSATPVVSSAPPARESRPLPPPPSVPSPSAPAVSARKPMAAGLMRRLKEGVY</sequence>
<feature type="compositionally biased region" description="Pro residues" evidence="1">
    <location>
        <begin position="310"/>
        <end position="321"/>
    </location>
</feature>
<dbReference type="Proteomes" id="UP001515480">
    <property type="component" value="Unassembled WGS sequence"/>
</dbReference>
<name>A0AB34K4B9_PRYPA</name>
<feature type="region of interest" description="Disordered" evidence="1">
    <location>
        <begin position="100"/>
        <end position="128"/>
    </location>
</feature>
<keyword evidence="2" id="KW-0732">Signal</keyword>